<accession>A0ABW4IJW9</accession>
<proteinExistence type="predicted"/>
<evidence type="ECO:0000313" key="2">
    <source>
        <dbReference type="Proteomes" id="UP001597261"/>
    </source>
</evidence>
<gene>
    <name evidence="1" type="ORF">ACFSL4_01620</name>
</gene>
<evidence type="ECO:0000313" key="1">
    <source>
        <dbReference type="EMBL" id="MFD1656964.1"/>
    </source>
</evidence>
<sequence length="166" mass="18905">MGYDMYIENTPEGEAAPDGDTSYFRLNIWGMSRYREIMHQLGMVAVDYQQPNFPELPDGIDWEDVSAVRYPEGQQPVKPEAVTFAKTIDEHLAWHPDPPFGIALHKFGSNDGWLVTPQEIAAALEAYRTHSGDEVKVIVGAEGLDYWLKWIAYLERAQHRGGFRVH</sequence>
<reference evidence="2" key="1">
    <citation type="journal article" date="2019" name="Int. J. Syst. Evol. Microbiol.">
        <title>The Global Catalogue of Microorganisms (GCM) 10K type strain sequencing project: providing services to taxonomists for standard genome sequencing and annotation.</title>
        <authorList>
            <consortium name="The Broad Institute Genomics Platform"/>
            <consortium name="The Broad Institute Genome Sequencing Center for Infectious Disease"/>
            <person name="Wu L."/>
            <person name="Ma J."/>
        </authorList>
    </citation>
    <scope>NUCLEOTIDE SEQUENCE [LARGE SCALE GENOMIC DNA]</scope>
    <source>
        <strain evidence="2">CGMCC 1.12470</strain>
    </source>
</reference>
<comment type="caution">
    <text evidence="1">The sequence shown here is derived from an EMBL/GenBank/DDBJ whole genome shotgun (WGS) entry which is preliminary data.</text>
</comment>
<organism evidence="1 2">
    <name type="scientific">Streptomyces caeni</name>
    <dbReference type="NCBI Taxonomy" id="2307231"/>
    <lineage>
        <taxon>Bacteria</taxon>
        <taxon>Bacillati</taxon>
        <taxon>Actinomycetota</taxon>
        <taxon>Actinomycetes</taxon>
        <taxon>Kitasatosporales</taxon>
        <taxon>Streptomycetaceae</taxon>
        <taxon>Streptomyces</taxon>
    </lineage>
</organism>
<name>A0ABW4IJW9_9ACTN</name>
<dbReference type="EMBL" id="JBHUDX010000004">
    <property type="protein sequence ID" value="MFD1656964.1"/>
    <property type="molecule type" value="Genomic_DNA"/>
</dbReference>
<protein>
    <submittedName>
        <fullName evidence="1">Uncharacterized protein</fullName>
    </submittedName>
</protein>
<dbReference type="RefSeq" id="WP_381077351.1">
    <property type="nucleotide sequence ID" value="NZ_JBHUDX010000004.1"/>
</dbReference>
<dbReference type="Proteomes" id="UP001597261">
    <property type="component" value="Unassembled WGS sequence"/>
</dbReference>
<keyword evidence="2" id="KW-1185">Reference proteome</keyword>